<feature type="region of interest" description="Disordered" evidence="5">
    <location>
        <begin position="320"/>
        <end position="347"/>
    </location>
</feature>
<dbReference type="GO" id="GO:0005789">
    <property type="term" value="C:endoplasmic reticulum membrane"/>
    <property type="evidence" value="ECO:0007669"/>
    <property type="project" value="TreeGrafter"/>
</dbReference>
<reference evidence="8" key="1">
    <citation type="submission" date="2018-10" db="EMBL/GenBank/DDBJ databases">
        <title>Effector identification in a new, highly contiguous assembly of the strawberry crown rot pathogen Phytophthora cactorum.</title>
        <authorList>
            <person name="Armitage A.D."/>
            <person name="Nellist C.F."/>
            <person name="Bates H."/>
            <person name="Vickerstaff R.J."/>
            <person name="Harrison R.J."/>
        </authorList>
    </citation>
    <scope>NUCLEOTIDE SEQUENCE</scope>
    <source>
        <strain evidence="8">15-7</strain>
    </source>
</reference>
<evidence type="ECO:0000256" key="3">
    <source>
        <dbReference type="ARBA" id="ARBA00023180"/>
    </source>
</evidence>
<dbReference type="PANTHER" id="PTHR31361">
    <property type="entry name" value="BETA-GLUCAN SYNTHESIS-ASSOCIATED PROTEIN KRE6-RELATED"/>
    <property type="match status" value="1"/>
</dbReference>
<keyword evidence="6" id="KW-1133">Transmembrane helix</keyword>
<organism evidence="8 9">
    <name type="scientific">Phytophthora cactorum</name>
    <dbReference type="NCBI Taxonomy" id="29920"/>
    <lineage>
        <taxon>Eukaryota</taxon>
        <taxon>Sar</taxon>
        <taxon>Stramenopiles</taxon>
        <taxon>Oomycota</taxon>
        <taxon>Peronosporomycetes</taxon>
        <taxon>Peronosporales</taxon>
        <taxon>Peronosporaceae</taxon>
        <taxon>Phytophthora</taxon>
    </lineage>
</organism>
<evidence type="ECO:0000313" key="8">
    <source>
        <dbReference type="EMBL" id="KAG2862518.1"/>
    </source>
</evidence>
<gene>
    <name evidence="8" type="ORF">PC113_g6228</name>
</gene>
<evidence type="ECO:0000256" key="2">
    <source>
        <dbReference type="ARBA" id="ARBA00023136"/>
    </source>
</evidence>
<feature type="chain" id="PRO_5035869733" description="EGF-like domain-containing protein" evidence="7">
    <location>
        <begin position="16"/>
        <end position="347"/>
    </location>
</feature>
<dbReference type="Gene3D" id="2.60.120.200">
    <property type="match status" value="1"/>
</dbReference>
<dbReference type="GO" id="GO:0006078">
    <property type="term" value="P:(1-&gt;6)-beta-D-glucan biosynthetic process"/>
    <property type="evidence" value="ECO:0007669"/>
    <property type="project" value="TreeGrafter"/>
</dbReference>
<dbReference type="InterPro" id="IPR005629">
    <property type="entry name" value="Skn1/Kre6/Sbg1"/>
</dbReference>
<feature type="signal peptide" evidence="7">
    <location>
        <begin position="1"/>
        <end position="15"/>
    </location>
</feature>
<keyword evidence="2 6" id="KW-0472">Membrane</keyword>
<keyword evidence="6" id="KW-0812">Transmembrane</keyword>
<protein>
    <recommendedName>
        <fullName evidence="10">EGF-like domain-containing protein</fullName>
    </recommendedName>
</protein>
<dbReference type="GO" id="GO:0071555">
    <property type="term" value="P:cell wall organization"/>
    <property type="evidence" value="ECO:0007669"/>
    <property type="project" value="UniProtKB-KW"/>
</dbReference>
<comment type="subcellular location">
    <subcellularLocation>
        <location evidence="1">Membrane</location>
    </subcellularLocation>
</comment>
<keyword evidence="3" id="KW-0325">Glycoprotein</keyword>
<dbReference type="PANTHER" id="PTHR31361:SF1">
    <property type="entry name" value="BETA-GLUCAN SYNTHESIS-ASSOCIATED PROTEIN KRE6-RELATED"/>
    <property type="match status" value="1"/>
</dbReference>
<dbReference type="Pfam" id="PF03935">
    <property type="entry name" value="SKN1_KRE6_Sbg1"/>
    <property type="match status" value="1"/>
</dbReference>
<evidence type="ECO:0000313" key="9">
    <source>
        <dbReference type="Proteomes" id="UP000735874"/>
    </source>
</evidence>
<evidence type="ECO:0000256" key="4">
    <source>
        <dbReference type="ARBA" id="ARBA00023316"/>
    </source>
</evidence>
<dbReference type="GO" id="GO:0005886">
    <property type="term" value="C:plasma membrane"/>
    <property type="evidence" value="ECO:0007669"/>
    <property type="project" value="TreeGrafter"/>
</dbReference>
<sequence length="347" mass="38625">MALWLCSSLWMGTAAFAVVDASSSGSSSGSSGSSTVTDRSLVKLETRSGIRPWVDPDTPEDVRTYVSSRGDTWELIMSDEFGDVNRNFTAGADHLWTSLEMPDGTNDALQLYSHDMTSVVCDDDEEGLCYLQIKSIDEVNNITVWNNYLRPPGYQNSTFYYRSGMLQTWNKFCFQGGMLEIAPGMPADYRRAAINESLGDWSYCIVLYTFHTGICNADTGRCECINEFWGGPRCTFQLGATTANGEDASEVTFGPPLYAAFIVLGIVVFLTFVVFVVMTVRRRRKMMKDAEKTKEFGNMTYVVSGMKNAKVMASFNEMTVATPSDNDDDSPEARRSLTVSGPYHRFR</sequence>
<proteinExistence type="predicted"/>
<keyword evidence="7" id="KW-0732">Signal</keyword>
<evidence type="ECO:0000256" key="7">
    <source>
        <dbReference type="SAM" id="SignalP"/>
    </source>
</evidence>
<evidence type="ECO:0000256" key="5">
    <source>
        <dbReference type="SAM" id="MobiDB-lite"/>
    </source>
</evidence>
<dbReference type="EMBL" id="RCMG01000126">
    <property type="protein sequence ID" value="KAG2862518.1"/>
    <property type="molecule type" value="Genomic_DNA"/>
</dbReference>
<dbReference type="VEuPathDB" id="FungiDB:PC110_g1782"/>
<evidence type="ECO:0008006" key="10">
    <source>
        <dbReference type="Google" id="ProtNLM"/>
    </source>
</evidence>
<feature type="transmembrane region" description="Helical" evidence="6">
    <location>
        <begin position="257"/>
        <end position="278"/>
    </location>
</feature>
<evidence type="ECO:0000256" key="1">
    <source>
        <dbReference type="ARBA" id="ARBA00004370"/>
    </source>
</evidence>
<comment type="caution">
    <text evidence="8">The sequence shown here is derived from an EMBL/GenBank/DDBJ whole genome shotgun (WGS) entry which is preliminary data.</text>
</comment>
<dbReference type="Proteomes" id="UP000735874">
    <property type="component" value="Unassembled WGS sequence"/>
</dbReference>
<keyword evidence="4" id="KW-0961">Cell wall biogenesis/degradation</keyword>
<accession>A0A8T0ZHT3</accession>
<dbReference type="AlphaFoldDB" id="A0A8T0ZHT3"/>
<dbReference type="GO" id="GO:0015926">
    <property type="term" value="F:glucosidase activity"/>
    <property type="evidence" value="ECO:0007669"/>
    <property type="project" value="TreeGrafter"/>
</dbReference>
<name>A0A8T0ZHT3_9STRA</name>
<evidence type="ECO:0000256" key="6">
    <source>
        <dbReference type="SAM" id="Phobius"/>
    </source>
</evidence>